<dbReference type="GO" id="GO:0000287">
    <property type="term" value="F:magnesium ion binding"/>
    <property type="evidence" value="ECO:0007669"/>
    <property type="project" value="InterPro"/>
</dbReference>
<evidence type="ECO:0000313" key="3">
    <source>
        <dbReference type="EMBL" id="KAF2485170.1"/>
    </source>
</evidence>
<dbReference type="InterPro" id="IPR008278">
    <property type="entry name" value="4-PPantetheinyl_Trfase_dom"/>
</dbReference>
<proteinExistence type="predicted"/>
<evidence type="ECO:0000256" key="1">
    <source>
        <dbReference type="ARBA" id="ARBA00022679"/>
    </source>
</evidence>
<sequence>MPLRPFPLGFSIGTDIVHVNRIRALLVKAQQDESQPQYLDRFLRRFLTPREQHVFSSQYLTNGRLVDGGQLDAVSKHLAGRWAAKEATIKAVSWRRLRFHQIVIQPSPHRQGLMAVILDDAASASAPAPPPLSSDDAEPTTIIPEIDFRPLVEEHMVREAEVGHEELTGQVARISISHDGDYATAVCLAAEEPVPGDVGGEAAARELF</sequence>
<feature type="domain" description="4'-phosphopantetheinyl transferase" evidence="2">
    <location>
        <begin position="11"/>
        <end position="118"/>
    </location>
</feature>
<keyword evidence="1" id="KW-0808">Transferase</keyword>
<dbReference type="Proteomes" id="UP000799767">
    <property type="component" value="Unassembled WGS sequence"/>
</dbReference>
<gene>
    <name evidence="3" type="ORF">BDY17DRAFT_293049</name>
</gene>
<dbReference type="OrthoDB" id="15433at2759"/>
<protein>
    <recommendedName>
        <fullName evidence="2">4'-phosphopantetheinyl transferase domain-containing protein</fullName>
    </recommendedName>
</protein>
<evidence type="ECO:0000259" key="2">
    <source>
        <dbReference type="Pfam" id="PF01648"/>
    </source>
</evidence>
<dbReference type="AlphaFoldDB" id="A0A6A6PYH0"/>
<dbReference type="GO" id="GO:0008897">
    <property type="term" value="F:holo-[acyl-carrier-protein] synthase activity"/>
    <property type="evidence" value="ECO:0007669"/>
    <property type="project" value="InterPro"/>
</dbReference>
<dbReference type="RefSeq" id="XP_033591739.1">
    <property type="nucleotide sequence ID" value="XM_033732934.1"/>
</dbReference>
<name>A0A6A6PYH0_9PEZI</name>
<dbReference type="Gene3D" id="3.90.470.20">
    <property type="entry name" value="4'-phosphopantetheinyl transferase domain"/>
    <property type="match status" value="1"/>
</dbReference>
<dbReference type="EMBL" id="MU001633">
    <property type="protein sequence ID" value="KAF2485170.1"/>
    <property type="molecule type" value="Genomic_DNA"/>
</dbReference>
<dbReference type="SUPFAM" id="SSF56214">
    <property type="entry name" value="4'-phosphopantetheinyl transferase"/>
    <property type="match status" value="1"/>
</dbReference>
<evidence type="ECO:0000313" key="4">
    <source>
        <dbReference type="Proteomes" id="UP000799767"/>
    </source>
</evidence>
<dbReference type="InterPro" id="IPR037143">
    <property type="entry name" value="4-PPantetheinyl_Trfase_dom_sf"/>
</dbReference>
<reference evidence="3" key="1">
    <citation type="journal article" date="2020" name="Stud. Mycol.">
        <title>101 Dothideomycetes genomes: a test case for predicting lifestyles and emergence of pathogens.</title>
        <authorList>
            <person name="Haridas S."/>
            <person name="Albert R."/>
            <person name="Binder M."/>
            <person name="Bloem J."/>
            <person name="Labutti K."/>
            <person name="Salamov A."/>
            <person name="Andreopoulos B."/>
            <person name="Baker S."/>
            <person name="Barry K."/>
            <person name="Bills G."/>
            <person name="Bluhm B."/>
            <person name="Cannon C."/>
            <person name="Castanera R."/>
            <person name="Culley D."/>
            <person name="Daum C."/>
            <person name="Ezra D."/>
            <person name="Gonzalez J."/>
            <person name="Henrissat B."/>
            <person name="Kuo A."/>
            <person name="Liang C."/>
            <person name="Lipzen A."/>
            <person name="Lutzoni F."/>
            <person name="Magnuson J."/>
            <person name="Mondo S."/>
            <person name="Nolan M."/>
            <person name="Ohm R."/>
            <person name="Pangilinan J."/>
            <person name="Park H.-J."/>
            <person name="Ramirez L."/>
            <person name="Alfaro M."/>
            <person name="Sun H."/>
            <person name="Tritt A."/>
            <person name="Yoshinaga Y."/>
            <person name="Zwiers L.-H."/>
            <person name="Turgeon B."/>
            <person name="Goodwin S."/>
            <person name="Spatafora J."/>
            <person name="Crous P."/>
            <person name="Grigoriev I."/>
        </authorList>
    </citation>
    <scope>NUCLEOTIDE SEQUENCE</scope>
    <source>
        <strain evidence="3">CBS 113389</strain>
    </source>
</reference>
<dbReference type="GeneID" id="54473936"/>
<dbReference type="Pfam" id="PF01648">
    <property type="entry name" value="ACPS"/>
    <property type="match status" value="1"/>
</dbReference>
<keyword evidence="4" id="KW-1185">Reference proteome</keyword>
<organism evidence="3 4">
    <name type="scientific">Neohortaea acidophila</name>
    <dbReference type="NCBI Taxonomy" id="245834"/>
    <lineage>
        <taxon>Eukaryota</taxon>
        <taxon>Fungi</taxon>
        <taxon>Dikarya</taxon>
        <taxon>Ascomycota</taxon>
        <taxon>Pezizomycotina</taxon>
        <taxon>Dothideomycetes</taxon>
        <taxon>Dothideomycetidae</taxon>
        <taxon>Mycosphaerellales</taxon>
        <taxon>Teratosphaeriaceae</taxon>
        <taxon>Neohortaea</taxon>
    </lineage>
</organism>
<accession>A0A6A6PYH0</accession>